<name>A0ABQ5W619_9HYPH</name>
<accession>A0ABQ5W619</accession>
<evidence type="ECO:0000313" key="1">
    <source>
        <dbReference type="EMBL" id="GLQ55483.1"/>
    </source>
</evidence>
<reference evidence="2" key="1">
    <citation type="journal article" date="2019" name="Int. J. Syst. Evol. Microbiol.">
        <title>The Global Catalogue of Microorganisms (GCM) 10K type strain sequencing project: providing services to taxonomists for standard genome sequencing and annotation.</title>
        <authorList>
            <consortium name="The Broad Institute Genomics Platform"/>
            <consortium name="The Broad Institute Genome Sequencing Center for Infectious Disease"/>
            <person name="Wu L."/>
            <person name="Ma J."/>
        </authorList>
    </citation>
    <scope>NUCLEOTIDE SEQUENCE [LARGE SCALE GENOMIC DNA]</scope>
    <source>
        <strain evidence="2">NBRC 112416</strain>
    </source>
</reference>
<comment type="caution">
    <text evidence="1">The sequence shown here is derived from an EMBL/GenBank/DDBJ whole genome shotgun (WGS) entry which is preliminary data.</text>
</comment>
<proteinExistence type="predicted"/>
<gene>
    <name evidence="1" type="ORF">GCM10010862_27420</name>
</gene>
<organism evidence="1 2">
    <name type="scientific">Devosia nitrariae</name>
    <dbReference type="NCBI Taxonomy" id="2071872"/>
    <lineage>
        <taxon>Bacteria</taxon>
        <taxon>Pseudomonadati</taxon>
        <taxon>Pseudomonadota</taxon>
        <taxon>Alphaproteobacteria</taxon>
        <taxon>Hyphomicrobiales</taxon>
        <taxon>Devosiaceae</taxon>
        <taxon>Devosia</taxon>
    </lineage>
</organism>
<protein>
    <submittedName>
        <fullName evidence="1">Uncharacterized protein</fullName>
    </submittedName>
</protein>
<sequence>MGVEPYFQRPKEGTPAYVEFRIGDDEDELGIIDRQYLPPIAKGGWRDHSPQAC</sequence>
<keyword evidence="2" id="KW-1185">Reference proteome</keyword>
<evidence type="ECO:0000313" key="2">
    <source>
        <dbReference type="Proteomes" id="UP001156691"/>
    </source>
</evidence>
<dbReference type="EMBL" id="BSNS01000011">
    <property type="protein sequence ID" value="GLQ55483.1"/>
    <property type="molecule type" value="Genomic_DNA"/>
</dbReference>
<dbReference type="Proteomes" id="UP001156691">
    <property type="component" value="Unassembled WGS sequence"/>
</dbReference>